<name>A0A3D8YDW6_9BACT</name>
<keyword evidence="4" id="KW-0963">Cytoplasm</keyword>
<feature type="active site" description="Proton acceptor" evidence="4">
    <location>
        <position position="73"/>
    </location>
</feature>
<comment type="catalytic activity">
    <reaction evidence="4">
        <text>UTP + H2O = UMP + diphosphate + H(+)</text>
        <dbReference type="Rhea" id="RHEA:29395"/>
        <dbReference type="ChEBI" id="CHEBI:15377"/>
        <dbReference type="ChEBI" id="CHEBI:15378"/>
        <dbReference type="ChEBI" id="CHEBI:33019"/>
        <dbReference type="ChEBI" id="CHEBI:46398"/>
        <dbReference type="ChEBI" id="CHEBI:57865"/>
        <dbReference type="EC" id="3.6.1.9"/>
    </reaction>
</comment>
<keyword evidence="6" id="KW-1185">Reference proteome</keyword>
<comment type="similarity">
    <text evidence="4">Belongs to the Maf family. YhdE subfamily.</text>
</comment>
<dbReference type="RefSeq" id="WP_115830044.1">
    <property type="nucleotide sequence ID" value="NZ_QNUL01000004.1"/>
</dbReference>
<feature type="site" description="Important for substrate specificity" evidence="4">
    <location>
        <position position="156"/>
    </location>
</feature>
<dbReference type="CDD" id="cd00555">
    <property type="entry name" value="Maf"/>
    <property type="match status" value="1"/>
</dbReference>
<organism evidence="5 6">
    <name type="scientific">Dyadobacter luteus</name>
    <dbReference type="NCBI Taxonomy" id="2259619"/>
    <lineage>
        <taxon>Bacteria</taxon>
        <taxon>Pseudomonadati</taxon>
        <taxon>Bacteroidota</taxon>
        <taxon>Cytophagia</taxon>
        <taxon>Cytophagales</taxon>
        <taxon>Spirosomataceae</taxon>
        <taxon>Dyadobacter</taxon>
    </lineage>
</organism>
<comment type="caution">
    <text evidence="5">The sequence shown here is derived from an EMBL/GenBank/DDBJ whole genome shotgun (WGS) entry which is preliminary data.</text>
</comment>
<evidence type="ECO:0000313" key="5">
    <source>
        <dbReference type="EMBL" id="REA62747.1"/>
    </source>
</evidence>
<proteinExistence type="inferred from homology"/>
<evidence type="ECO:0000256" key="2">
    <source>
        <dbReference type="ARBA" id="ARBA00022801"/>
    </source>
</evidence>
<comment type="catalytic activity">
    <reaction evidence="4">
        <text>dTTP + H2O = dTMP + diphosphate + H(+)</text>
        <dbReference type="Rhea" id="RHEA:28534"/>
        <dbReference type="ChEBI" id="CHEBI:15377"/>
        <dbReference type="ChEBI" id="CHEBI:15378"/>
        <dbReference type="ChEBI" id="CHEBI:33019"/>
        <dbReference type="ChEBI" id="CHEBI:37568"/>
        <dbReference type="ChEBI" id="CHEBI:63528"/>
        <dbReference type="EC" id="3.6.1.9"/>
    </reaction>
</comment>
<evidence type="ECO:0000256" key="4">
    <source>
        <dbReference type="HAMAP-Rule" id="MF_00528"/>
    </source>
</evidence>
<evidence type="ECO:0000313" key="6">
    <source>
        <dbReference type="Proteomes" id="UP000256373"/>
    </source>
</evidence>
<dbReference type="PANTHER" id="PTHR43213:SF5">
    <property type="entry name" value="BIFUNCTIONAL DTTP_UTP PYROPHOSPHATASE_METHYLTRANSFERASE PROTEIN-RELATED"/>
    <property type="match status" value="1"/>
</dbReference>
<comment type="function">
    <text evidence="4">Nucleoside triphosphate pyrophosphatase that hydrolyzes dTTP and UTP. May have a dual role in cell division arrest and in preventing the incorporation of modified nucleotides into cellular nucleic acids.</text>
</comment>
<dbReference type="PIRSF" id="PIRSF006305">
    <property type="entry name" value="Maf"/>
    <property type="match status" value="1"/>
</dbReference>
<sequence length="197" mass="22291">MFKLNTPLVLASNSPRRKQLLQEAGFDFEVEVRSTDETYPADTKPDQVAAYIAQQKAEVFRADKYDKLILTADTVVVFEDRILGKPADREEAYTMLQALSGNTHQVVTAISLLAHGKLTTYSDIATVSFKILEDFEINYYIDHYNPFDKAGSYGIQEWIGMIGIDRIQGSFYTIMGLPVHLVYQILKPYLLLPAESK</sequence>
<dbReference type="InterPro" id="IPR003697">
    <property type="entry name" value="Maf-like"/>
</dbReference>
<evidence type="ECO:0000256" key="1">
    <source>
        <dbReference type="ARBA" id="ARBA00001968"/>
    </source>
</evidence>
<dbReference type="PANTHER" id="PTHR43213">
    <property type="entry name" value="BIFUNCTIONAL DTTP/UTP PYROPHOSPHATASE/METHYLTRANSFERASE PROTEIN-RELATED"/>
    <property type="match status" value="1"/>
</dbReference>
<dbReference type="EMBL" id="QNUL01000004">
    <property type="protein sequence ID" value="REA62747.1"/>
    <property type="molecule type" value="Genomic_DNA"/>
</dbReference>
<reference evidence="5 6" key="1">
    <citation type="submission" date="2018-07" db="EMBL/GenBank/DDBJ databases">
        <title>Dyadobacter roseus sp. nov., isolated from rose rhizosphere soil.</title>
        <authorList>
            <person name="Chen L."/>
        </authorList>
    </citation>
    <scope>NUCLEOTIDE SEQUENCE [LARGE SCALE GENOMIC DNA]</scope>
    <source>
        <strain evidence="5 6">RS19</strain>
    </source>
</reference>
<accession>A0A3D8YDW6</accession>
<dbReference type="InterPro" id="IPR029001">
    <property type="entry name" value="ITPase-like_fam"/>
</dbReference>
<comment type="subcellular location">
    <subcellularLocation>
        <location evidence="4">Cytoplasm</location>
    </subcellularLocation>
</comment>
<comment type="caution">
    <text evidence="4">Lacks conserved residue(s) required for the propagation of feature annotation.</text>
</comment>
<dbReference type="HAMAP" id="MF_00528">
    <property type="entry name" value="Maf"/>
    <property type="match status" value="1"/>
</dbReference>
<dbReference type="Pfam" id="PF02545">
    <property type="entry name" value="Maf"/>
    <property type="match status" value="1"/>
</dbReference>
<gene>
    <name evidence="5" type="primary">maf</name>
    <name evidence="5" type="ORF">DSL64_07430</name>
</gene>
<feature type="site" description="Important for substrate specificity" evidence="4">
    <location>
        <position position="74"/>
    </location>
</feature>
<keyword evidence="3 4" id="KW-0546">Nucleotide metabolism</keyword>
<evidence type="ECO:0000256" key="3">
    <source>
        <dbReference type="ARBA" id="ARBA00023080"/>
    </source>
</evidence>
<protein>
    <recommendedName>
        <fullName evidence="4">dTTP/UTP pyrophosphatase</fullName>
        <shortName evidence="4">dTTPase/UTPase</shortName>
        <ecNumber evidence="4">3.6.1.9</ecNumber>
    </recommendedName>
    <alternativeName>
        <fullName evidence="4">Nucleoside triphosphate pyrophosphatase</fullName>
    </alternativeName>
    <alternativeName>
        <fullName evidence="4">Nucleotide pyrophosphatase</fullName>
        <shortName evidence="4">Nucleotide PPase</shortName>
    </alternativeName>
</protein>
<dbReference type="Proteomes" id="UP000256373">
    <property type="component" value="Unassembled WGS sequence"/>
</dbReference>
<dbReference type="GO" id="GO:0036221">
    <property type="term" value="F:UTP diphosphatase activity"/>
    <property type="evidence" value="ECO:0007669"/>
    <property type="project" value="RHEA"/>
</dbReference>
<dbReference type="AlphaFoldDB" id="A0A3D8YDW6"/>
<feature type="site" description="Important for substrate specificity" evidence="4">
    <location>
        <position position="16"/>
    </location>
</feature>
<dbReference type="GO" id="GO:0036218">
    <property type="term" value="F:dTTP diphosphatase activity"/>
    <property type="evidence" value="ECO:0007669"/>
    <property type="project" value="RHEA"/>
</dbReference>
<dbReference type="EC" id="3.6.1.9" evidence="4"/>
<dbReference type="NCBIfam" id="TIGR00172">
    <property type="entry name" value="maf"/>
    <property type="match status" value="1"/>
</dbReference>
<dbReference type="Gene3D" id="3.90.950.10">
    <property type="match status" value="1"/>
</dbReference>
<dbReference type="GO" id="GO:0005737">
    <property type="term" value="C:cytoplasm"/>
    <property type="evidence" value="ECO:0007669"/>
    <property type="project" value="UniProtKB-SubCell"/>
</dbReference>
<comment type="cofactor">
    <cofactor evidence="1 4">
        <name>a divalent metal cation</name>
        <dbReference type="ChEBI" id="CHEBI:60240"/>
    </cofactor>
</comment>
<dbReference type="OrthoDB" id="9807767at2"/>
<keyword evidence="2 4" id="KW-0378">Hydrolase</keyword>
<dbReference type="SUPFAM" id="SSF52972">
    <property type="entry name" value="ITPase-like"/>
    <property type="match status" value="1"/>
</dbReference>
<dbReference type="GO" id="GO:0009117">
    <property type="term" value="P:nucleotide metabolic process"/>
    <property type="evidence" value="ECO:0007669"/>
    <property type="project" value="UniProtKB-KW"/>
</dbReference>